<keyword evidence="3" id="KW-1185">Reference proteome</keyword>
<evidence type="ECO:0000313" key="3">
    <source>
        <dbReference type="Proteomes" id="UP001066276"/>
    </source>
</evidence>
<reference evidence="2" key="1">
    <citation type="journal article" date="2022" name="bioRxiv">
        <title>Sequencing and chromosome-scale assembly of the giantPleurodeles waltlgenome.</title>
        <authorList>
            <person name="Brown T."/>
            <person name="Elewa A."/>
            <person name="Iarovenko S."/>
            <person name="Subramanian E."/>
            <person name="Araus A.J."/>
            <person name="Petzold A."/>
            <person name="Susuki M."/>
            <person name="Suzuki K.-i.T."/>
            <person name="Hayashi T."/>
            <person name="Toyoda A."/>
            <person name="Oliveira C."/>
            <person name="Osipova E."/>
            <person name="Leigh N.D."/>
            <person name="Simon A."/>
            <person name="Yun M.H."/>
        </authorList>
    </citation>
    <scope>NUCLEOTIDE SEQUENCE</scope>
    <source>
        <strain evidence="2">20211129_DDA</strain>
        <tissue evidence="2">Liver</tissue>
    </source>
</reference>
<comment type="caution">
    <text evidence="2">The sequence shown here is derived from an EMBL/GenBank/DDBJ whole genome shotgun (WGS) entry which is preliminary data.</text>
</comment>
<gene>
    <name evidence="2" type="ORF">NDU88_001389</name>
</gene>
<dbReference type="AlphaFoldDB" id="A0AAV7MKC0"/>
<protein>
    <submittedName>
        <fullName evidence="2">Uncharacterized protein</fullName>
    </submittedName>
</protein>
<sequence length="79" mass="8708">MQRGTAVHQARSSQADWPQWGEESTGPRDTSDNPSWQECWGPQKASSTPGCLKPHISRMGRGREDMLSSCPGPLLRQAT</sequence>
<evidence type="ECO:0000313" key="2">
    <source>
        <dbReference type="EMBL" id="KAJ1103973.1"/>
    </source>
</evidence>
<feature type="region of interest" description="Disordered" evidence="1">
    <location>
        <begin position="1"/>
        <end position="79"/>
    </location>
</feature>
<organism evidence="2 3">
    <name type="scientific">Pleurodeles waltl</name>
    <name type="common">Iberian ribbed newt</name>
    <dbReference type="NCBI Taxonomy" id="8319"/>
    <lineage>
        <taxon>Eukaryota</taxon>
        <taxon>Metazoa</taxon>
        <taxon>Chordata</taxon>
        <taxon>Craniata</taxon>
        <taxon>Vertebrata</taxon>
        <taxon>Euteleostomi</taxon>
        <taxon>Amphibia</taxon>
        <taxon>Batrachia</taxon>
        <taxon>Caudata</taxon>
        <taxon>Salamandroidea</taxon>
        <taxon>Salamandridae</taxon>
        <taxon>Pleurodelinae</taxon>
        <taxon>Pleurodeles</taxon>
    </lineage>
</organism>
<name>A0AAV7MKC0_PLEWA</name>
<proteinExistence type="predicted"/>
<evidence type="ECO:0000256" key="1">
    <source>
        <dbReference type="SAM" id="MobiDB-lite"/>
    </source>
</evidence>
<dbReference type="Proteomes" id="UP001066276">
    <property type="component" value="Chromosome 9"/>
</dbReference>
<accession>A0AAV7MKC0</accession>
<dbReference type="EMBL" id="JANPWB010000013">
    <property type="protein sequence ID" value="KAJ1103973.1"/>
    <property type="molecule type" value="Genomic_DNA"/>
</dbReference>